<feature type="compositionally biased region" description="Acidic residues" evidence="1">
    <location>
        <begin position="42"/>
        <end position="59"/>
    </location>
</feature>
<dbReference type="OrthoDB" id="2537769at2759"/>
<evidence type="ECO:0000256" key="1">
    <source>
        <dbReference type="SAM" id="MobiDB-lite"/>
    </source>
</evidence>
<dbReference type="PANTHER" id="PTHR36452">
    <property type="entry name" value="CHROMOSOME 12, WHOLE GENOME SHOTGUN SEQUENCE"/>
    <property type="match status" value="1"/>
</dbReference>
<dbReference type="Proteomes" id="UP000077266">
    <property type="component" value="Unassembled WGS sequence"/>
</dbReference>
<dbReference type="EMBL" id="KV426012">
    <property type="protein sequence ID" value="KZV92229.1"/>
    <property type="molecule type" value="Genomic_DNA"/>
</dbReference>
<dbReference type="InParanoid" id="A0A166AIK5"/>
<protein>
    <recommendedName>
        <fullName evidence="4">TIGR02453 family protein</fullName>
    </recommendedName>
</protein>
<feature type="compositionally biased region" description="Basic residues" evidence="1">
    <location>
        <begin position="62"/>
        <end position="83"/>
    </location>
</feature>
<dbReference type="InterPro" id="IPR012808">
    <property type="entry name" value="CHP02453"/>
</dbReference>
<organism evidence="2 3">
    <name type="scientific">Exidia glandulosa HHB12029</name>
    <dbReference type="NCBI Taxonomy" id="1314781"/>
    <lineage>
        <taxon>Eukaryota</taxon>
        <taxon>Fungi</taxon>
        <taxon>Dikarya</taxon>
        <taxon>Basidiomycota</taxon>
        <taxon>Agaricomycotina</taxon>
        <taxon>Agaricomycetes</taxon>
        <taxon>Auriculariales</taxon>
        <taxon>Exidiaceae</taxon>
        <taxon>Exidia</taxon>
    </lineage>
</organism>
<feature type="compositionally biased region" description="Low complexity" evidence="1">
    <location>
        <begin position="1"/>
        <end position="19"/>
    </location>
</feature>
<dbReference type="NCBIfam" id="TIGR02453">
    <property type="entry name" value="TIGR02453 family protein"/>
    <property type="match status" value="1"/>
</dbReference>
<dbReference type="AlphaFoldDB" id="A0A166AIK5"/>
<reference evidence="2 3" key="1">
    <citation type="journal article" date="2016" name="Mol. Biol. Evol.">
        <title>Comparative Genomics of Early-Diverging Mushroom-Forming Fungi Provides Insights into the Origins of Lignocellulose Decay Capabilities.</title>
        <authorList>
            <person name="Nagy L.G."/>
            <person name="Riley R."/>
            <person name="Tritt A."/>
            <person name="Adam C."/>
            <person name="Daum C."/>
            <person name="Floudas D."/>
            <person name="Sun H."/>
            <person name="Yadav J.S."/>
            <person name="Pangilinan J."/>
            <person name="Larsson K.H."/>
            <person name="Matsuura K."/>
            <person name="Barry K."/>
            <person name="Labutti K."/>
            <person name="Kuo R."/>
            <person name="Ohm R.A."/>
            <person name="Bhattacharya S.S."/>
            <person name="Shirouzu T."/>
            <person name="Yoshinaga Y."/>
            <person name="Martin F.M."/>
            <person name="Grigoriev I.V."/>
            <person name="Hibbett D.S."/>
        </authorList>
    </citation>
    <scope>NUCLEOTIDE SEQUENCE [LARGE SCALE GENOMIC DNA]</scope>
    <source>
        <strain evidence="2 3">HHB12029</strain>
    </source>
</reference>
<feature type="compositionally biased region" description="Low complexity" evidence="1">
    <location>
        <begin position="32"/>
        <end position="41"/>
    </location>
</feature>
<feature type="region of interest" description="Disordered" evidence="1">
    <location>
        <begin position="1"/>
        <end position="106"/>
    </location>
</feature>
<gene>
    <name evidence="2" type="ORF">EXIGLDRAFT_675354</name>
</gene>
<evidence type="ECO:0008006" key="4">
    <source>
        <dbReference type="Google" id="ProtNLM"/>
    </source>
</evidence>
<accession>A0A166AIK5</accession>
<feature type="compositionally biased region" description="Acidic residues" evidence="1">
    <location>
        <begin position="87"/>
        <end position="99"/>
    </location>
</feature>
<keyword evidence="3" id="KW-1185">Reference proteome</keyword>
<dbReference type="PANTHER" id="PTHR36452:SF1">
    <property type="entry name" value="DUF2461 DOMAIN-CONTAINING PROTEIN"/>
    <property type="match status" value="1"/>
</dbReference>
<evidence type="ECO:0000313" key="2">
    <source>
        <dbReference type="EMBL" id="KZV92229.1"/>
    </source>
</evidence>
<sequence length="375" mass="41961">MTTPAKTRATPRRAAASKKGTPASKKKRNESGSEGSPSDSPSEAELDSDHLDDDEDDEQPASKKRKRTASPKKPKSKSPKKPKQAAAEDDEDFDEDSELDLPGSEKIVGKVVQAPTTGRVPAGQISQNTFNFLNNLKKPECNDREWFRLHEPVYRLAEKEFKDFIDEFTNDLVRADPQIPHLPPKDVIHRIYRDIRFSNDKTPYKTGFSVSFSRSGRKGIFAGSVTLPMAVKPGGSLFAAGLWDPAKDSLATIRHVHHLTRNPQQFRDIISAADFVELFGEATPHPKRERQNVFGADDELKNAPKGVDKKHKDIDLLRLRSFAVIHRFLDSEVLAPNFRETLAHIVGVVRPFVHKLNDMVSLPPDDDDDDGDDDE</sequence>
<dbReference type="STRING" id="1314781.A0A166AIK5"/>
<dbReference type="Pfam" id="PF09365">
    <property type="entry name" value="DUF2461"/>
    <property type="match status" value="1"/>
</dbReference>
<proteinExistence type="predicted"/>
<evidence type="ECO:0000313" key="3">
    <source>
        <dbReference type="Proteomes" id="UP000077266"/>
    </source>
</evidence>
<name>A0A166AIK5_EXIGL</name>